<dbReference type="EMBL" id="JBHTAX010000001">
    <property type="protein sequence ID" value="MFC7190041.1"/>
    <property type="molecule type" value="Genomic_DNA"/>
</dbReference>
<feature type="transmembrane region" description="Helical" evidence="1">
    <location>
        <begin position="163"/>
        <end position="188"/>
    </location>
</feature>
<organism evidence="2 3">
    <name type="scientific">Halocatena marina</name>
    <dbReference type="NCBI Taxonomy" id="2934937"/>
    <lineage>
        <taxon>Archaea</taxon>
        <taxon>Methanobacteriati</taxon>
        <taxon>Methanobacteriota</taxon>
        <taxon>Stenosarchaea group</taxon>
        <taxon>Halobacteria</taxon>
        <taxon>Halobacteriales</taxon>
        <taxon>Natronomonadaceae</taxon>
        <taxon>Halocatena</taxon>
    </lineage>
</organism>
<feature type="transmembrane region" description="Helical" evidence="1">
    <location>
        <begin position="138"/>
        <end position="157"/>
    </location>
</feature>
<protein>
    <submittedName>
        <fullName evidence="2">Uncharacterized protein</fullName>
    </submittedName>
</protein>
<keyword evidence="1" id="KW-0472">Membrane</keyword>
<dbReference type="Proteomes" id="UP001596417">
    <property type="component" value="Unassembled WGS sequence"/>
</dbReference>
<comment type="caution">
    <text evidence="2">The sequence shown here is derived from an EMBL/GenBank/DDBJ whole genome shotgun (WGS) entry which is preliminary data.</text>
</comment>
<evidence type="ECO:0000313" key="3">
    <source>
        <dbReference type="Proteomes" id="UP001596417"/>
    </source>
</evidence>
<keyword evidence="1" id="KW-1133">Transmembrane helix</keyword>
<evidence type="ECO:0000313" key="2">
    <source>
        <dbReference type="EMBL" id="MFC7190041.1"/>
    </source>
</evidence>
<evidence type="ECO:0000256" key="1">
    <source>
        <dbReference type="SAM" id="Phobius"/>
    </source>
</evidence>
<dbReference type="GeneID" id="76199610"/>
<proteinExistence type="predicted"/>
<name>A0ABD5YLE9_9EURY</name>
<dbReference type="AlphaFoldDB" id="A0ABD5YLE9"/>
<keyword evidence="1" id="KW-0812">Transmembrane</keyword>
<keyword evidence="3" id="KW-1185">Reference proteome</keyword>
<sequence>MSEERPSDQINGRPEPTPRSAFTLVSEAVRRLRTNPSVVFAMLAAGVVVAGVDWLRLHDPVPTTGFVGIQDGRFVVSFDVVITVLSQTTVPLSSLIELKLPWLVWSVGINLLGLAVVVGAGAYALARLLDVPLTASATLQYAVAVFFLEGIIGQFQFENVTIVVAIPLVVVVFFLAVRLFAVPGLLIADFGSSAFRQSWERTRGNGWSLFYLVLLIGGANHLLASVPLFGPIGSALVGALHAGTVASFLEQRRMMNR</sequence>
<feature type="transmembrane region" description="Helical" evidence="1">
    <location>
        <begin position="232"/>
        <end position="249"/>
    </location>
</feature>
<feature type="transmembrane region" description="Helical" evidence="1">
    <location>
        <begin position="209"/>
        <end position="226"/>
    </location>
</feature>
<dbReference type="RefSeq" id="WP_264554615.1">
    <property type="nucleotide sequence ID" value="NZ_CP109979.1"/>
</dbReference>
<reference evidence="2 3" key="1">
    <citation type="journal article" date="2019" name="Int. J. Syst. Evol. Microbiol.">
        <title>The Global Catalogue of Microorganisms (GCM) 10K type strain sequencing project: providing services to taxonomists for standard genome sequencing and annotation.</title>
        <authorList>
            <consortium name="The Broad Institute Genomics Platform"/>
            <consortium name="The Broad Institute Genome Sequencing Center for Infectious Disease"/>
            <person name="Wu L."/>
            <person name="Ma J."/>
        </authorList>
    </citation>
    <scope>NUCLEOTIDE SEQUENCE [LARGE SCALE GENOMIC DNA]</scope>
    <source>
        <strain evidence="2 3">RDMS1</strain>
    </source>
</reference>
<gene>
    <name evidence="2" type="ORF">ACFQL7_09340</name>
</gene>
<feature type="transmembrane region" description="Helical" evidence="1">
    <location>
        <begin position="102"/>
        <end position="126"/>
    </location>
</feature>
<accession>A0ABD5YLE9</accession>
<feature type="transmembrane region" description="Helical" evidence="1">
    <location>
        <begin position="38"/>
        <end position="57"/>
    </location>
</feature>